<dbReference type="Proteomes" id="UP001139000">
    <property type="component" value="Unassembled WGS sequence"/>
</dbReference>
<gene>
    <name evidence="1" type="ORF">LXM26_26530</name>
</gene>
<dbReference type="RefSeq" id="WP_234658076.1">
    <property type="nucleotide sequence ID" value="NZ_CP094997.1"/>
</dbReference>
<keyword evidence="2" id="KW-1185">Reference proteome</keyword>
<accession>A0A9X1TP17</accession>
<evidence type="ECO:0000313" key="2">
    <source>
        <dbReference type="Proteomes" id="UP001139000"/>
    </source>
</evidence>
<name>A0A9X1TP17_9BACT</name>
<reference evidence="1" key="1">
    <citation type="submission" date="2021-12" db="EMBL/GenBank/DDBJ databases">
        <title>Novel species in genus Dyadobacter.</title>
        <authorList>
            <person name="Ma C."/>
        </authorList>
    </citation>
    <scope>NUCLEOTIDE SEQUENCE</scope>
    <source>
        <strain evidence="1">LJ419</strain>
    </source>
</reference>
<protein>
    <submittedName>
        <fullName evidence="1">Uncharacterized protein</fullName>
    </submittedName>
</protein>
<proteinExistence type="predicted"/>
<organism evidence="1 2">
    <name type="scientific">Dyadobacter chenwenxiniae</name>
    <dbReference type="NCBI Taxonomy" id="2906456"/>
    <lineage>
        <taxon>Bacteria</taxon>
        <taxon>Pseudomonadati</taxon>
        <taxon>Bacteroidota</taxon>
        <taxon>Cytophagia</taxon>
        <taxon>Cytophagales</taxon>
        <taxon>Spirosomataceae</taxon>
        <taxon>Dyadobacter</taxon>
    </lineage>
</organism>
<evidence type="ECO:0000313" key="1">
    <source>
        <dbReference type="EMBL" id="MCF0065098.1"/>
    </source>
</evidence>
<dbReference type="AlphaFoldDB" id="A0A9X1TP17"/>
<dbReference type="EMBL" id="JAJTTC010000010">
    <property type="protein sequence ID" value="MCF0065098.1"/>
    <property type="molecule type" value="Genomic_DNA"/>
</dbReference>
<comment type="caution">
    <text evidence="1">The sequence shown here is derived from an EMBL/GenBank/DDBJ whole genome shotgun (WGS) entry which is preliminary data.</text>
</comment>
<sequence>MRETILEFPDQDLTDEQIRELLYDLTGETYRVLRTDEMYWGEGGTTKKGQFYHLMPVLGDNGFYAWYSLYRQHNQRFESKANAVLHFTHYWTEWRARIKAKQ</sequence>